<dbReference type="Proteomes" id="UP000054260">
    <property type="component" value="Unassembled WGS sequence"/>
</dbReference>
<dbReference type="Pfam" id="PF07992">
    <property type="entry name" value="Pyr_redox_2"/>
    <property type="match status" value="1"/>
</dbReference>
<evidence type="ECO:0000313" key="8">
    <source>
        <dbReference type="Proteomes" id="UP000054260"/>
    </source>
</evidence>
<feature type="domain" description="FAD/NAD(P)-binding" evidence="6">
    <location>
        <begin position="3"/>
        <end position="299"/>
    </location>
</feature>
<feature type="domain" description="Pyridine nucleotide-disulphide oxidoreductase dimerisation" evidence="5">
    <location>
        <begin position="326"/>
        <end position="428"/>
    </location>
</feature>
<dbReference type="SUPFAM" id="SSF51905">
    <property type="entry name" value="FAD/NAD(P)-binding domain"/>
    <property type="match status" value="1"/>
</dbReference>
<keyword evidence="7" id="KW-0670">Pyruvate</keyword>
<comment type="cofactor">
    <cofactor evidence="1">
        <name>FAD</name>
        <dbReference type="ChEBI" id="CHEBI:57692"/>
    </cofactor>
</comment>
<protein>
    <submittedName>
        <fullName evidence="7">Pyruvate/2-oxoglutarate dehydrogenase complex, dihydrolipoamide dehydrogenase component</fullName>
    </submittedName>
</protein>
<evidence type="ECO:0000256" key="4">
    <source>
        <dbReference type="ARBA" id="ARBA00022827"/>
    </source>
</evidence>
<dbReference type="PRINTS" id="PR00411">
    <property type="entry name" value="PNDRDTASEI"/>
</dbReference>
<evidence type="ECO:0000313" key="7">
    <source>
        <dbReference type="EMBL" id="KUK66391.1"/>
    </source>
</evidence>
<dbReference type="InterPro" id="IPR016156">
    <property type="entry name" value="FAD/NAD-linked_Rdtase_dimer_sf"/>
</dbReference>
<dbReference type="Pfam" id="PF02852">
    <property type="entry name" value="Pyr_redox_dim"/>
    <property type="match status" value="1"/>
</dbReference>
<gene>
    <name evidence="7" type="ORF">XD86_1209</name>
</gene>
<accession>A0A101GXA9</accession>
<dbReference type="PATRIC" id="fig|1236046.6.peg.96"/>
<evidence type="ECO:0000256" key="2">
    <source>
        <dbReference type="ARBA" id="ARBA00009130"/>
    </source>
</evidence>
<evidence type="ECO:0000259" key="6">
    <source>
        <dbReference type="Pfam" id="PF07992"/>
    </source>
</evidence>
<evidence type="ECO:0000256" key="1">
    <source>
        <dbReference type="ARBA" id="ARBA00001974"/>
    </source>
</evidence>
<comment type="similarity">
    <text evidence="2">Belongs to the class-III pyridine nucleotide-disulfide oxidoreductase family.</text>
</comment>
<dbReference type="SUPFAM" id="SSF55424">
    <property type="entry name" value="FAD/NAD-linked reductases, dimerisation (C-terminal) domain"/>
    <property type="match status" value="1"/>
</dbReference>
<keyword evidence="4" id="KW-0274">FAD</keyword>
<comment type="caution">
    <text evidence="7">The sequence shown here is derived from an EMBL/GenBank/DDBJ whole genome shotgun (WGS) entry which is preliminary data.</text>
</comment>
<proteinExistence type="inferred from homology"/>
<dbReference type="EMBL" id="LGGH01000216">
    <property type="protein sequence ID" value="KUK66391.1"/>
    <property type="molecule type" value="Genomic_DNA"/>
</dbReference>
<dbReference type="InterPro" id="IPR036188">
    <property type="entry name" value="FAD/NAD-bd_sf"/>
</dbReference>
<evidence type="ECO:0000259" key="5">
    <source>
        <dbReference type="Pfam" id="PF02852"/>
    </source>
</evidence>
<name>A0A101GXA9_9BACT</name>
<dbReference type="PANTHER" id="PTHR43429:SF3">
    <property type="entry name" value="NITRITE REDUCTASE [NAD(P)H]"/>
    <property type="match status" value="1"/>
</dbReference>
<dbReference type="InterPro" id="IPR023753">
    <property type="entry name" value="FAD/NAD-binding_dom"/>
</dbReference>
<dbReference type="Gene3D" id="3.30.390.30">
    <property type="match status" value="1"/>
</dbReference>
<evidence type="ECO:0000256" key="3">
    <source>
        <dbReference type="ARBA" id="ARBA00022630"/>
    </source>
</evidence>
<dbReference type="PRINTS" id="PR00368">
    <property type="entry name" value="FADPNR"/>
</dbReference>
<dbReference type="GO" id="GO:0016491">
    <property type="term" value="F:oxidoreductase activity"/>
    <property type="evidence" value="ECO:0007669"/>
    <property type="project" value="InterPro"/>
</dbReference>
<dbReference type="AlphaFoldDB" id="A0A101GXA9"/>
<reference evidence="8" key="1">
    <citation type="journal article" date="2015" name="MBio">
        <title>Genome-Resolved Metagenomic Analysis Reveals Roles for Candidate Phyla and Other Microbial Community Members in Biogeochemical Transformations in Oil Reservoirs.</title>
        <authorList>
            <person name="Hu P."/>
            <person name="Tom L."/>
            <person name="Singh A."/>
            <person name="Thomas B.C."/>
            <person name="Baker B.J."/>
            <person name="Piceno Y.M."/>
            <person name="Andersen G.L."/>
            <person name="Banfield J.F."/>
        </authorList>
    </citation>
    <scope>NUCLEOTIDE SEQUENCE [LARGE SCALE GENOMIC DNA]</scope>
</reference>
<dbReference type="Gene3D" id="3.50.50.60">
    <property type="entry name" value="FAD/NAD(P)-binding domain"/>
    <property type="match status" value="2"/>
</dbReference>
<keyword evidence="3" id="KW-0285">Flavoprotein</keyword>
<dbReference type="InterPro" id="IPR050260">
    <property type="entry name" value="FAD-bd_OxRdtase"/>
</dbReference>
<dbReference type="InterPro" id="IPR004099">
    <property type="entry name" value="Pyr_nucl-diS_OxRdtase_dimer"/>
</dbReference>
<organism evidence="7 8">
    <name type="scientific">Mesotoga infera</name>
    <dbReference type="NCBI Taxonomy" id="1236046"/>
    <lineage>
        <taxon>Bacteria</taxon>
        <taxon>Thermotogati</taxon>
        <taxon>Thermotogota</taxon>
        <taxon>Thermotogae</taxon>
        <taxon>Kosmotogales</taxon>
        <taxon>Kosmotogaceae</taxon>
        <taxon>Mesotoga</taxon>
    </lineage>
</organism>
<dbReference type="PANTHER" id="PTHR43429">
    <property type="entry name" value="PYRIDINE NUCLEOTIDE-DISULFIDE OXIDOREDUCTASE DOMAIN-CONTAINING"/>
    <property type="match status" value="1"/>
</dbReference>
<sequence length="448" mass="48181">MKKDVVIVGGGPAGIVTATTAKKTYPDKSIVVIRREREGVVPCGIPYIFHTLPTVDANAMPIKGAEDLGIDFIFDEVDEICTDSKMVKLSCGEFIEYEKLVIATGSQPIFPPIKGNKLPGVFTIAKDKKYLKSVCAVAKSAKKVVVVGGGFIGVEVSDEILSDGKEVYLVEAVDQILMAAFDREFGTMVSERLEKKGMKLRTGMKLCEIKGEDKVSGVVLDNGEEIEADMVILSIGYRPNVKLLESIPVHRGITGGIWADEYMRTSVQDVFAAGDCVEHKCFFTRKPSRLMLASTAAFEARVAGSNLFSLKMVRENHGNLGVFSTSVAGLTVAAAGLTESTAKMENFDYVVGVAKGIDRHPGSLPDKSEIFVKMIFSKESGILLGAQMAGGKSIGEMINIIGLGLQKGITVNDFLTMQIGSHPLLTAAPTSYPLTLAAENALMNLRKE</sequence>